<dbReference type="InterPro" id="IPR000183">
    <property type="entry name" value="Orn/DAP/Arg_de-COase"/>
</dbReference>
<dbReference type="KEGG" id="mlj:MLAC_02500"/>
<dbReference type="AlphaFoldDB" id="A0A1X1YVP2"/>
<evidence type="ECO:0000256" key="2">
    <source>
        <dbReference type="ARBA" id="ARBA00022898"/>
    </source>
</evidence>
<dbReference type="EMBL" id="AP022581">
    <property type="protein sequence ID" value="BBX94956.1"/>
    <property type="molecule type" value="Genomic_DNA"/>
</dbReference>
<dbReference type="Pfam" id="PF02784">
    <property type="entry name" value="Orn_Arg_deC_N"/>
    <property type="match status" value="1"/>
</dbReference>
<dbReference type="PRINTS" id="PR01179">
    <property type="entry name" value="ODADCRBXLASE"/>
</dbReference>
<evidence type="ECO:0000256" key="1">
    <source>
        <dbReference type="ARBA" id="ARBA00001933"/>
    </source>
</evidence>
<accession>A0A1X1YVP2</accession>
<reference evidence="4 5" key="1">
    <citation type="journal article" date="2019" name="Emerg. Microbes Infect.">
        <title>Comprehensive subspecies identification of 175 nontuberculous mycobacteria species based on 7547 genomic profiles.</title>
        <authorList>
            <person name="Matsumoto Y."/>
            <person name="Kinjo T."/>
            <person name="Motooka D."/>
            <person name="Nabeya D."/>
            <person name="Jung N."/>
            <person name="Uechi K."/>
            <person name="Horii T."/>
            <person name="Iida T."/>
            <person name="Fujita J."/>
            <person name="Nakamura S."/>
        </authorList>
    </citation>
    <scope>NUCLEOTIDE SEQUENCE [LARGE SCALE GENOMIC DNA]</scope>
    <source>
        <strain evidence="4 5">JCM 15657</strain>
    </source>
</reference>
<dbReference type="GO" id="GO:0009089">
    <property type="term" value="P:lysine biosynthetic process via diaminopimelate"/>
    <property type="evidence" value="ECO:0007669"/>
    <property type="project" value="TreeGrafter"/>
</dbReference>
<dbReference type="PANTHER" id="PTHR43727:SF2">
    <property type="entry name" value="GROUP IV DECARBOXYLASE"/>
    <property type="match status" value="1"/>
</dbReference>
<dbReference type="Gene3D" id="3.20.20.10">
    <property type="entry name" value="Alanine racemase"/>
    <property type="match status" value="1"/>
</dbReference>
<dbReference type="InterPro" id="IPR029066">
    <property type="entry name" value="PLP-binding_barrel"/>
</dbReference>
<dbReference type="SUPFAM" id="SSF51419">
    <property type="entry name" value="PLP-binding barrel"/>
    <property type="match status" value="1"/>
</dbReference>
<feature type="active site" description="Proton donor" evidence="3">
    <location>
        <position position="387"/>
    </location>
</feature>
<evidence type="ECO:0000313" key="5">
    <source>
        <dbReference type="Proteomes" id="UP000466396"/>
    </source>
</evidence>
<comment type="cofactor">
    <cofactor evidence="1 3">
        <name>pyridoxal 5'-phosphate</name>
        <dbReference type="ChEBI" id="CHEBI:597326"/>
    </cofactor>
</comment>
<sequence>MELAQNPLSLGAIEPSWFRRVITDRSLLADMAHAAGGPFHVVFAPRFARNLRAFTDVIASAGVAGQVFFAKKANKAGCWLRVCAQAGAGVDAASAPELVHALGCGVRGRDIVVTGPAKSEHLLWLAVRHGCLIAVDALDELDRLLALAGGDERVRILLRVLPDINPHSRFGLDSDELDAALQRCVQQPSRVSMEGFSFHLNGYEVKPRAQLAAQLIDRLVHARALGLAATSISIGGGFAVSYLDAETWARFLRESNETDFHAGKTFTHFYPYHQAPTGADMLAAILAHEDVCGEGTVGDKFARTGTKLLLEPGRALLDGAGCTVFPVQGFKRRGDYGIVTVAGLSMSLSEQWKSSEFLPDPTLWPEMSSDDHEPTGALRCCVGGASCLEYDMLTWRKVALPRAPRHGDLLIYPNTAGYQMDKNESEFHGLPLPPKLEVTLDDQGRFRWRHDNSGDRP</sequence>
<dbReference type="InterPro" id="IPR022644">
    <property type="entry name" value="De-COase2_N"/>
</dbReference>
<name>A0A1X1YVP2_9MYCO</name>
<dbReference type="GO" id="GO:0008836">
    <property type="term" value="F:diaminopimelate decarboxylase activity"/>
    <property type="evidence" value="ECO:0007669"/>
    <property type="project" value="TreeGrafter"/>
</dbReference>
<dbReference type="STRING" id="169765.AWC15_11865"/>
<evidence type="ECO:0000256" key="3">
    <source>
        <dbReference type="PIRSR" id="PIRSR600183-50"/>
    </source>
</evidence>
<evidence type="ECO:0000313" key="4">
    <source>
        <dbReference type="EMBL" id="BBX94956.1"/>
    </source>
</evidence>
<proteinExistence type="predicted"/>
<keyword evidence="2 3" id="KW-0663">Pyridoxal phosphate</keyword>
<protein>
    <submittedName>
        <fullName evidence="4">Uncharacterized protein</fullName>
    </submittedName>
</protein>
<dbReference type="Gene3D" id="2.40.37.10">
    <property type="entry name" value="Lyase, Ornithine Decarboxylase, Chain A, domain 1"/>
    <property type="match status" value="1"/>
</dbReference>
<dbReference type="SUPFAM" id="SSF50621">
    <property type="entry name" value="Alanine racemase C-terminal domain-like"/>
    <property type="match status" value="1"/>
</dbReference>
<organism evidence="4 5">
    <name type="scientific">Mycobacterium lacus</name>
    <dbReference type="NCBI Taxonomy" id="169765"/>
    <lineage>
        <taxon>Bacteria</taxon>
        <taxon>Bacillati</taxon>
        <taxon>Actinomycetota</taxon>
        <taxon>Actinomycetes</taxon>
        <taxon>Mycobacteriales</taxon>
        <taxon>Mycobacteriaceae</taxon>
        <taxon>Mycobacterium</taxon>
    </lineage>
</organism>
<dbReference type="PANTHER" id="PTHR43727">
    <property type="entry name" value="DIAMINOPIMELATE DECARBOXYLASE"/>
    <property type="match status" value="1"/>
</dbReference>
<feature type="modified residue" description="N6-(pyridoxal phosphate)lysine" evidence="3">
    <location>
        <position position="72"/>
    </location>
</feature>
<dbReference type="RefSeq" id="WP_249026115.1">
    <property type="nucleotide sequence ID" value="NZ_JACKSI010000015.1"/>
</dbReference>
<dbReference type="Proteomes" id="UP000466396">
    <property type="component" value="Chromosome"/>
</dbReference>
<gene>
    <name evidence="4" type="ORF">MLAC_02500</name>
</gene>
<dbReference type="InterPro" id="IPR009006">
    <property type="entry name" value="Ala_racemase/Decarboxylase_C"/>
</dbReference>
<keyword evidence="5" id="KW-1185">Reference proteome</keyword>